<dbReference type="STRING" id="60547.GCA_000751215_00361"/>
<feature type="transmembrane region" description="Helical" evidence="10">
    <location>
        <begin position="22"/>
        <end position="44"/>
    </location>
</feature>
<sequence length="164" mass="17763">MATTTANQQPIVPAKSAKLKRILLIAIGAIVLLGAGAGGAYFVLGKTGAHGPAKPLPVPPPVFFPLESLTVNLQSDESSMHYLRVGLTLKLRDEKTQAMLNEHMPEVRSRVLLLLSNKHPEELSTLDGKRALASELRTAVEMTASTKDQPVRVDEVLFTEFVVQ</sequence>
<evidence type="ECO:0000256" key="9">
    <source>
        <dbReference type="ARBA" id="ARBA00023136"/>
    </source>
</evidence>
<keyword evidence="9 10" id="KW-0472">Membrane</keyword>
<keyword evidence="11" id="KW-0282">Flagellum</keyword>
<keyword evidence="12" id="KW-1185">Reference proteome</keyword>
<dbReference type="GO" id="GO:0005886">
    <property type="term" value="C:plasma membrane"/>
    <property type="evidence" value="ECO:0007669"/>
    <property type="project" value="UniProtKB-SubCell"/>
</dbReference>
<dbReference type="NCBIfam" id="NF005435">
    <property type="entry name" value="PRK07021.1"/>
    <property type="match status" value="1"/>
</dbReference>
<evidence type="ECO:0000256" key="1">
    <source>
        <dbReference type="ARBA" id="ARBA00002254"/>
    </source>
</evidence>
<dbReference type="GO" id="GO:0006935">
    <property type="term" value="P:chemotaxis"/>
    <property type="evidence" value="ECO:0007669"/>
    <property type="project" value="UniProtKB-KW"/>
</dbReference>
<proteinExistence type="inferred from homology"/>
<protein>
    <recommendedName>
        <fullName evidence="10">Flagellar protein FliL</fullName>
    </recommendedName>
</protein>
<reference evidence="11 12" key="1">
    <citation type="submission" date="2014-03" db="EMBL/GenBank/DDBJ databases">
        <title>Draft Genome Sequences of Four Burkholderia Strains.</title>
        <authorList>
            <person name="Liu X.Y."/>
            <person name="Li C.X."/>
            <person name="Xu J.H."/>
        </authorList>
    </citation>
    <scope>NUCLEOTIDE SEQUENCE [LARGE SCALE GENOMIC DNA]</scope>
    <source>
        <strain evidence="11 12">DSM 50014</strain>
    </source>
</reference>
<dbReference type="Proteomes" id="UP000027466">
    <property type="component" value="Unassembled WGS sequence"/>
</dbReference>
<keyword evidence="7 10" id="KW-0283">Flagellar rotation</keyword>
<keyword evidence="10" id="KW-0997">Cell inner membrane</keyword>
<keyword evidence="4" id="KW-1003">Cell membrane</keyword>
<gene>
    <name evidence="11" type="ORF">BG61_22425</name>
</gene>
<evidence type="ECO:0000256" key="6">
    <source>
        <dbReference type="ARBA" id="ARBA00022692"/>
    </source>
</evidence>
<dbReference type="AlphaFoldDB" id="A0A069PJN0"/>
<comment type="subcellular location">
    <subcellularLocation>
        <location evidence="10">Cell inner membrane</location>
    </subcellularLocation>
    <subcellularLocation>
        <location evidence="2">Cell membrane</location>
        <topology evidence="2">Single-pass membrane protein</topology>
    </subcellularLocation>
</comment>
<evidence type="ECO:0000256" key="2">
    <source>
        <dbReference type="ARBA" id="ARBA00004162"/>
    </source>
</evidence>
<dbReference type="PANTHER" id="PTHR35091">
    <property type="entry name" value="FLAGELLAR PROTEIN FLIL"/>
    <property type="match status" value="1"/>
</dbReference>
<evidence type="ECO:0000256" key="4">
    <source>
        <dbReference type="ARBA" id="ARBA00022475"/>
    </source>
</evidence>
<keyword evidence="5 10" id="KW-0145">Chemotaxis</keyword>
<keyword evidence="8 10" id="KW-1133">Transmembrane helix</keyword>
<evidence type="ECO:0000256" key="7">
    <source>
        <dbReference type="ARBA" id="ARBA00022779"/>
    </source>
</evidence>
<keyword evidence="11" id="KW-0969">Cilium</keyword>
<name>A0A069PJN0_9BURK</name>
<dbReference type="InterPro" id="IPR005503">
    <property type="entry name" value="FliL"/>
</dbReference>
<evidence type="ECO:0000313" key="11">
    <source>
        <dbReference type="EMBL" id="KDR40928.1"/>
    </source>
</evidence>
<comment type="caution">
    <text evidence="11">The sequence shown here is derived from an EMBL/GenBank/DDBJ whole genome shotgun (WGS) entry which is preliminary data.</text>
</comment>
<dbReference type="PANTHER" id="PTHR35091:SF2">
    <property type="entry name" value="FLAGELLAR PROTEIN FLIL"/>
    <property type="match status" value="1"/>
</dbReference>
<keyword evidence="6 10" id="KW-0812">Transmembrane</keyword>
<accession>A0A069PJN0</accession>
<dbReference type="GO" id="GO:0071978">
    <property type="term" value="P:bacterial-type flagellum-dependent swarming motility"/>
    <property type="evidence" value="ECO:0007669"/>
    <property type="project" value="TreeGrafter"/>
</dbReference>
<keyword evidence="11" id="KW-0966">Cell projection</keyword>
<evidence type="ECO:0000256" key="8">
    <source>
        <dbReference type="ARBA" id="ARBA00022989"/>
    </source>
</evidence>
<comment type="similarity">
    <text evidence="3 10">Belongs to the FliL family.</text>
</comment>
<dbReference type="EMBL" id="JFHC01000034">
    <property type="protein sequence ID" value="KDR40928.1"/>
    <property type="molecule type" value="Genomic_DNA"/>
</dbReference>
<evidence type="ECO:0000256" key="5">
    <source>
        <dbReference type="ARBA" id="ARBA00022500"/>
    </source>
</evidence>
<dbReference type="Pfam" id="PF03748">
    <property type="entry name" value="FliL"/>
    <property type="match status" value="1"/>
</dbReference>
<evidence type="ECO:0000313" key="12">
    <source>
        <dbReference type="Proteomes" id="UP000027466"/>
    </source>
</evidence>
<organism evidence="11 12">
    <name type="scientific">Caballeronia glathei</name>
    <dbReference type="NCBI Taxonomy" id="60547"/>
    <lineage>
        <taxon>Bacteria</taxon>
        <taxon>Pseudomonadati</taxon>
        <taxon>Pseudomonadota</taxon>
        <taxon>Betaproteobacteria</taxon>
        <taxon>Burkholderiales</taxon>
        <taxon>Burkholderiaceae</taxon>
        <taxon>Caballeronia</taxon>
    </lineage>
</organism>
<evidence type="ECO:0000256" key="3">
    <source>
        <dbReference type="ARBA" id="ARBA00008281"/>
    </source>
</evidence>
<comment type="function">
    <text evidence="1 10">Controls the rotational direction of flagella during chemotaxis.</text>
</comment>
<dbReference type="RefSeq" id="WP_035925017.1">
    <property type="nucleotide sequence ID" value="NZ_CADFFX010000012.1"/>
</dbReference>
<dbReference type="GO" id="GO:0009425">
    <property type="term" value="C:bacterial-type flagellum basal body"/>
    <property type="evidence" value="ECO:0007669"/>
    <property type="project" value="InterPro"/>
</dbReference>
<evidence type="ECO:0000256" key="10">
    <source>
        <dbReference type="RuleBase" id="RU364125"/>
    </source>
</evidence>